<dbReference type="SUPFAM" id="SSF53756">
    <property type="entry name" value="UDP-Glycosyltransferase/glycogen phosphorylase"/>
    <property type="match status" value="1"/>
</dbReference>
<dbReference type="InterPro" id="IPR055270">
    <property type="entry name" value="Glyco_tran_10_C"/>
</dbReference>
<dbReference type="InterPro" id="IPR001503">
    <property type="entry name" value="Glyco_trans_10"/>
</dbReference>
<dbReference type="Pfam" id="PF00852">
    <property type="entry name" value="Glyco_transf_10"/>
    <property type="match status" value="1"/>
</dbReference>
<comment type="similarity">
    <text evidence="1">Belongs to the glycosyltransferase 10 family.</text>
</comment>
<keyword evidence="3 5" id="KW-0808">Transferase</keyword>
<proteinExistence type="inferred from homology"/>
<organism evidence="5">
    <name type="scientific">Mimiviridae sp. ChoanoV1</name>
    <dbReference type="NCBI Taxonomy" id="2596887"/>
    <lineage>
        <taxon>Viruses</taxon>
        <taxon>Varidnaviria</taxon>
        <taxon>Bamfordvirae</taxon>
        <taxon>Nucleocytoviricota</taxon>
        <taxon>Megaviricetes</taxon>
        <taxon>Imitervirales</taxon>
        <taxon>Schizomimiviridae</taxon>
    </lineage>
</organism>
<dbReference type="GO" id="GO:0016020">
    <property type="term" value="C:membrane"/>
    <property type="evidence" value="ECO:0007669"/>
    <property type="project" value="InterPro"/>
</dbReference>
<evidence type="ECO:0000313" key="5">
    <source>
        <dbReference type="EMBL" id="QDY52399.1"/>
    </source>
</evidence>
<feature type="domain" description="Fucosyltransferase C-terminal" evidence="4">
    <location>
        <begin position="6"/>
        <end position="137"/>
    </location>
</feature>
<dbReference type="GO" id="GO:0008417">
    <property type="term" value="F:fucosyltransferase activity"/>
    <property type="evidence" value="ECO:0007669"/>
    <property type="project" value="InterPro"/>
</dbReference>
<accession>A0A5B8HWC2</accession>
<gene>
    <name evidence="5" type="ORF">7_47</name>
</gene>
<dbReference type="Gene3D" id="3.40.50.11660">
    <property type="entry name" value="Glycosyl transferase family 10, C-terminal domain"/>
    <property type="match status" value="1"/>
</dbReference>
<dbReference type="EMBL" id="MK250091">
    <property type="protein sequence ID" value="QDY52399.1"/>
    <property type="molecule type" value="Genomic_DNA"/>
</dbReference>
<dbReference type="InterPro" id="IPR038577">
    <property type="entry name" value="GT10-like_C_sf"/>
</dbReference>
<keyword evidence="2" id="KW-0328">Glycosyltransferase</keyword>
<dbReference type="PANTHER" id="PTHR11929">
    <property type="entry name" value="ALPHA- 1,3 -FUCOSYLTRANSFERASE"/>
    <property type="match status" value="1"/>
</dbReference>
<evidence type="ECO:0000256" key="1">
    <source>
        <dbReference type="ARBA" id="ARBA00008919"/>
    </source>
</evidence>
<evidence type="ECO:0000256" key="2">
    <source>
        <dbReference type="ARBA" id="ARBA00022676"/>
    </source>
</evidence>
<reference evidence="5" key="1">
    <citation type="submission" date="2018-11" db="EMBL/GenBank/DDBJ databases">
        <title>A distinct lineage of giant viruses engineers rhodopsin photosystems in predatory marine eukaryotes.</title>
        <authorList>
            <person name="Needham D.M."/>
            <person name="Yoshizawa S."/>
            <person name="Hosaka T."/>
            <person name="Poirier C."/>
            <person name="Choi C.-J."/>
            <person name="Hehenberger E."/>
            <person name="Irwin N.A.T."/>
            <person name="Wilken S."/>
            <person name="Yung C.-M."/>
            <person name="Bachy C."/>
            <person name="Kurihara R."/>
            <person name="Nakajima Y."/>
            <person name="Kojima K."/>
            <person name="Kimura-Someya T."/>
            <person name="Leonard G."/>
            <person name="Malmstrom R.R."/>
            <person name="Mende D."/>
            <person name="Olson D.K."/>
            <person name="Sudo Y."/>
            <person name="Sudek S."/>
            <person name="Richards T.A."/>
            <person name="DeLong E.F."/>
            <person name="Keeling P.J."/>
            <person name="Santoro A.E."/>
            <person name="Shirouzu M."/>
            <person name="Iwasaki W."/>
            <person name="Worden A.Z."/>
        </authorList>
    </citation>
    <scope>NUCLEOTIDE SEQUENCE</scope>
</reference>
<sequence length="166" mass="19527">MQLIKKKSEGFCCFVYSNNIKHRNEFCRELSDYKKVDCGGGCLNNVGGKVENKLEFQKKYKFCIAYENSLQPGYTTEKILQVYQSNCIPIYYGSETIKDDFNPETFINAHDFENSKDLINYIKKVDTDESIYNSFMNKSIFSKKWLDIFNDPEENYFKNIAQKIIE</sequence>
<dbReference type="PANTHER" id="PTHR11929:SF194">
    <property type="entry name" value="ALPHA-(1,3)-FUCOSYLTRANSFERASE 10"/>
    <property type="match status" value="1"/>
</dbReference>
<evidence type="ECO:0000256" key="3">
    <source>
        <dbReference type="ARBA" id="ARBA00022679"/>
    </source>
</evidence>
<name>A0A5B8HWC2_9VIRU</name>
<protein>
    <submittedName>
        <fullName evidence="5">Glycosyltransferase family 10 C-term</fullName>
    </submittedName>
</protein>
<evidence type="ECO:0000259" key="4">
    <source>
        <dbReference type="Pfam" id="PF00852"/>
    </source>
</evidence>